<dbReference type="AlphaFoldDB" id="T2JMC4"/>
<protein>
    <submittedName>
        <fullName evidence="1">Uncharacterized protein</fullName>
    </submittedName>
</protein>
<dbReference type="RefSeq" id="WP_053081618.1">
    <property type="nucleotide sequence ID" value="NZ_CAQN01000241.1"/>
</dbReference>
<gene>
    <name evidence="1" type="ORF">CWATWH0402_1326</name>
</gene>
<evidence type="ECO:0000313" key="1">
    <source>
        <dbReference type="EMBL" id="CCQ65672.1"/>
    </source>
</evidence>
<reference evidence="1 2" key="1">
    <citation type="submission" date="2013-01" db="EMBL/GenBank/DDBJ databases">
        <authorList>
            <person name="Bench S."/>
        </authorList>
    </citation>
    <scope>NUCLEOTIDE SEQUENCE [LARGE SCALE GENOMIC DNA]</scope>
    <source>
        <strain evidence="1 2">WH 0402</strain>
    </source>
</reference>
<comment type="caution">
    <text evidence="1">The sequence shown here is derived from an EMBL/GenBank/DDBJ whole genome shotgun (WGS) entry which is preliminary data.</text>
</comment>
<reference evidence="1 2" key="2">
    <citation type="submission" date="2013-09" db="EMBL/GenBank/DDBJ databases">
        <title>Whole genome comparison of six Crocosphaera watsonii strains with differing phenotypes.</title>
        <authorList>
            <person name="Bench S.R."/>
            <person name="Heller P."/>
            <person name="Frank I."/>
            <person name="Arciniega M."/>
            <person name="Shilova I.N."/>
            <person name="Zehr J.P."/>
        </authorList>
    </citation>
    <scope>NUCLEOTIDE SEQUENCE [LARGE SCALE GENOMIC DNA]</scope>
    <source>
        <strain evidence="1 2">WH 0402</strain>
    </source>
</reference>
<proteinExistence type="predicted"/>
<sequence>MNIENNGEIVPLKMTSEQIIEMIESLDAQEKQKLLSQLQPNMTIIFGGTNLVSHGAALQLNAGSEDLSKALEQIPSEALGEFLKALGQHIAKQSPQKKD</sequence>
<organism evidence="1 2">
    <name type="scientific">Crocosphaera watsonii WH 0402</name>
    <dbReference type="NCBI Taxonomy" id="1284629"/>
    <lineage>
        <taxon>Bacteria</taxon>
        <taxon>Bacillati</taxon>
        <taxon>Cyanobacteriota</taxon>
        <taxon>Cyanophyceae</taxon>
        <taxon>Oscillatoriophycideae</taxon>
        <taxon>Chroococcales</taxon>
        <taxon>Aphanothecaceae</taxon>
        <taxon>Crocosphaera</taxon>
    </lineage>
</organism>
<dbReference type="EMBL" id="CAQN01000241">
    <property type="protein sequence ID" value="CCQ65672.1"/>
    <property type="molecule type" value="Genomic_DNA"/>
</dbReference>
<accession>T2JMC4</accession>
<name>T2JMC4_CROWT</name>
<dbReference type="Proteomes" id="UP000018130">
    <property type="component" value="Unassembled WGS sequence"/>
</dbReference>
<evidence type="ECO:0000313" key="2">
    <source>
        <dbReference type="Proteomes" id="UP000018130"/>
    </source>
</evidence>